<dbReference type="PRINTS" id="PR00047">
    <property type="entry name" value="STROIDFINGER"/>
</dbReference>
<reference evidence="16" key="1">
    <citation type="submission" date="2022-11" db="UniProtKB">
        <authorList>
            <consortium name="WormBaseParasite"/>
        </authorList>
    </citation>
    <scope>IDENTIFICATION</scope>
</reference>
<feature type="region of interest" description="Disordered" evidence="12">
    <location>
        <begin position="190"/>
        <end position="209"/>
    </location>
</feature>
<evidence type="ECO:0000256" key="1">
    <source>
        <dbReference type="ARBA" id="ARBA00004123"/>
    </source>
</evidence>
<dbReference type="SMART" id="SM00399">
    <property type="entry name" value="ZnF_C4"/>
    <property type="match status" value="1"/>
</dbReference>
<keyword evidence="9 11" id="KW-0675">Receptor</keyword>
<dbReference type="InterPro" id="IPR013088">
    <property type="entry name" value="Znf_NHR/GATA"/>
</dbReference>
<dbReference type="PANTHER" id="PTHR46587:SF5">
    <property type="entry name" value="NUCLEAR HORMONE RECEPTOR FAMILY"/>
    <property type="match status" value="1"/>
</dbReference>
<keyword evidence="7 11" id="KW-0238">DNA-binding</keyword>
<dbReference type="InterPro" id="IPR049636">
    <property type="entry name" value="HNF4-like_DBD"/>
</dbReference>
<evidence type="ECO:0000256" key="10">
    <source>
        <dbReference type="ARBA" id="ARBA00023242"/>
    </source>
</evidence>
<evidence type="ECO:0000256" key="5">
    <source>
        <dbReference type="ARBA" id="ARBA00022833"/>
    </source>
</evidence>
<keyword evidence="4 11" id="KW-0863">Zinc-finger</keyword>
<dbReference type="InterPro" id="IPR000536">
    <property type="entry name" value="Nucl_hrmn_rcpt_lig-bd"/>
</dbReference>
<evidence type="ECO:0000256" key="2">
    <source>
        <dbReference type="ARBA" id="ARBA00005993"/>
    </source>
</evidence>
<keyword evidence="6 11" id="KW-0805">Transcription regulation</keyword>
<dbReference type="CDD" id="cd06960">
    <property type="entry name" value="NR_DBD_HNF4A"/>
    <property type="match status" value="1"/>
</dbReference>
<dbReference type="InterPro" id="IPR035500">
    <property type="entry name" value="NHR-like_dom_sf"/>
</dbReference>
<evidence type="ECO:0000256" key="11">
    <source>
        <dbReference type="RuleBase" id="RU004334"/>
    </source>
</evidence>
<organism evidence="15 16">
    <name type="scientific">Acrobeloides nanus</name>
    <dbReference type="NCBI Taxonomy" id="290746"/>
    <lineage>
        <taxon>Eukaryota</taxon>
        <taxon>Metazoa</taxon>
        <taxon>Ecdysozoa</taxon>
        <taxon>Nematoda</taxon>
        <taxon>Chromadorea</taxon>
        <taxon>Rhabditida</taxon>
        <taxon>Tylenchina</taxon>
        <taxon>Cephalobomorpha</taxon>
        <taxon>Cephaloboidea</taxon>
        <taxon>Cephalobidae</taxon>
        <taxon>Acrobeloides</taxon>
    </lineage>
</organism>
<dbReference type="Gene3D" id="1.10.565.10">
    <property type="entry name" value="Retinoid X Receptor"/>
    <property type="match status" value="1"/>
</dbReference>
<dbReference type="Proteomes" id="UP000887540">
    <property type="component" value="Unplaced"/>
</dbReference>
<dbReference type="PANTHER" id="PTHR46587">
    <property type="entry name" value="NUCLEAR HORMONE RECEPTOR FAMILY"/>
    <property type="match status" value="1"/>
</dbReference>
<dbReference type="SUPFAM" id="SSF48508">
    <property type="entry name" value="Nuclear receptor ligand-binding domain"/>
    <property type="match status" value="1"/>
</dbReference>
<keyword evidence="3 11" id="KW-0479">Metal-binding</keyword>
<dbReference type="InterPro" id="IPR001628">
    <property type="entry name" value="Znf_hrmn_rcpt"/>
</dbReference>
<evidence type="ECO:0000256" key="7">
    <source>
        <dbReference type="ARBA" id="ARBA00023125"/>
    </source>
</evidence>
<dbReference type="GO" id="GO:0003700">
    <property type="term" value="F:DNA-binding transcription factor activity"/>
    <property type="evidence" value="ECO:0007669"/>
    <property type="project" value="InterPro"/>
</dbReference>
<dbReference type="PROSITE" id="PS51843">
    <property type="entry name" value="NR_LBD"/>
    <property type="match status" value="1"/>
</dbReference>
<feature type="domain" description="NR LBD" evidence="14">
    <location>
        <begin position="254"/>
        <end position="500"/>
    </location>
</feature>
<name>A0A914DHH0_9BILA</name>
<dbReference type="PROSITE" id="PS00031">
    <property type="entry name" value="NUCLEAR_REC_DBD_1"/>
    <property type="match status" value="1"/>
</dbReference>
<evidence type="ECO:0000256" key="12">
    <source>
        <dbReference type="SAM" id="MobiDB-lite"/>
    </source>
</evidence>
<evidence type="ECO:0000256" key="8">
    <source>
        <dbReference type="ARBA" id="ARBA00023163"/>
    </source>
</evidence>
<dbReference type="GO" id="GO:0005634">
    <property type="term" value="C:nucleus"/>
    <property type="evidence" value="ECO:0007669"/>
    <property type="project" value="UniProtKB-SubCell"/>
</dbReference>
<keyword evidence="15" id="KW-1185">Reference proteome</keyword>
<evidence type="ECO:0000256" key="4">
    <source>
        <dbReference type="ARBA" id="ARBA00022771"/>
    </source>
</evidence>
<keyword evidence="5 11" id="KW-0862">Zinc</keyword>
<evidence type="ECO:0000313" key="16">
    <source>
        <dbReference type="WBParaSite" id="ACRNAN_scaffold2707.g32010.t1"/>
    </source>
</evidence>
<dbReference type="PROSITE" id="PS51030">
    <property type="entry name" value="NUCLEAR_REC_DBD_2"/>
    <property type="match status" value="1"/>
</dbReference>
<dbReference type="GO" id="GO:0000978">
    <property type="term" value="F:RNA polymerase II cis-regulatory region sequence-specific DNA binding"/>
    <property type="evidence" value="ECO:0007669"/>
    <property type="project" value="InterPro"/>
</dbReference>
<evidence type="ECO:0000256" key="6">
    <source>
        <dbReference type="ARBA" id="ARBA00023015"/>
    </source>
</evidence>
<dbReference type="SMART" id="SM00430">
    <property type="entry name" value="HOLI"/>
    <property type="match status" value="1"/>
</dbReference>
<feature type="compositionally biased region" description="Basic residues" evidence="12">
    <location>
        <begin position="153"/>
        <end position="162"/>
    </location>
</feature>
<evidence type="ECO:0000313" key="15">
    <source>
        <dbReference type="Proteomes" id="UP000887540"/>
    </source>
</evidence>
<dbReference type="GO" id="GO:0008270">
    <property type="term" value="F:zinc ion binding"/>
    <property type="evidence" value="ECO:0007669"/>
    <property type="project" value="UniProtKB-KW"/>
</dbReference>
<dbReference type="WBParaSite" id="ACRNAN_scaffold2707.g32010.t1">
    <property type="protein sequence ID" value="ACRNAN_scaffold2707.g32010.t1"/>
    <property type="gene ID" value="ACRNAN_scaffold2707.g32010"/>
</dbReference>
<dbReference type="FunFam" id="3.30.50.10:FF:000030">
    <property type="entry name" value="Nuclear Hormone Receptor family"/>
    <property type="match status" value="1"/>
</dbReference>
<dbReference type="AlphaFoldDB" id="A0A914DHH0"/>
<dbReference type="Pfam" id="PF00104">
    <property type="entry name" value="Hormone_recep"/>
    <property type="match status" value="1"/>
</dbReference>
<evidence type="ECO:0000256" key="9">
    <source>
        <dbReference type="ARBA" id="ARBA00023170"/>
    </source>
</evidence>
<comment type="similarity">
    <text evidence="2 11">Belongs to the nuclear hormone receptor family.</text>
</comment>
<evidence type="ECO:0000256" key="3">
    <source>
        <dbReference type="ARBA" id="ARBA00022723"/>
    </source>
</evidence>
<evidence type="ECO:0000259" key="13">
    <source>
        <dbReference type="PROSITE" id="PS51030"/>
    </source>
</evidence>
<dbReference type="Pfam" id="PF00105">
    <property type="entry name" value="zf-C4"/>
    <property type="match status" value="1"/>
</dbReference>
<evidence type="ECO:0000259" key="14">
    <source>
        <dbReference type="PROSITE" id="PS51843"/>
    </source>
</evidence>
<comment type="subcellular location">
    <subcellularLocation>
        <location evidence="1 11">Nucleus</location>
    </subcellularLocation>
</comment>
<keyword evidence="8 11" id="KW-0804">Transcription</keyword>
<proteinExistence type="inferred from homology"/>
<feature type="region of interest" description="Disordered" evidence="12">
    <location>
        <begin position="141"/>
        <end position="174"/>
    </location>
</feature>
<dbReference type="Gene3D" id="3.30.50.10">
    <property type="entry name" value="Erythroid Transcription Factor GATA-1, subunit A"/>
    <property type="match status" value="1"/>
</dbReference>
<feature type="domain" description="Nuclear receptor" evidence="13">
    <location>
        <begin position="69"/>
        <end position="144"/>
    </location>
</feature>
<protein>
    <submittedName>
        <fullName evidence="16">Uncharacterized protein</fullName>
    </submittedName>
</protein>
<accession>A0A914DHH0</accession>
<sequence length="505" mass="58042">METKKAKKPYGRMYPLILSTATILFQHANPANSLLAINASPLSINSLNGGVRHRLTHMKEENGIGGGGGIQCTVCGADADGMHYGAMSCRSCNAFFRRAVTFKQTYVCRKDGDCDVNQYVRCACRACRFSKCVRAGMKVAAVQPRRDPTGSQKNRRPPKRKRFNTDNGMNGMENSPDAVQSLLQFIKSEPPNSVESYNDDEPSVSGSSNCDAQATVGMKQDFVDHETRFRFNLEETLLNDDGEEFDRLVLSYTEHQRLMNRAMISIDDFLAESESGVKFRKMTPHDVEKLSTVELSGLLYWIEKLHPYKFLDMKDRDTLLKRYSVKKLSLDHFYYASKFPNLIEHGNFAMLNNTYVPPTETGFEGVNDDEKTKRAKYDIFRPTLDRLWHTIILPFARLKVTDAEIVTLHMLLLWSQQNNRCVSEKTKDIMRKRREWAVARLFEHYEQIGLKEPMVRLGEIILLLPEIEEVINLHTSDFQVAKLFQFCDMSGYWYERLCYSNEDQE</sequence>
<dbReference type="SUPFAM" id="SSF57716">
    <property type="entry name" value="Glucocorticoid receptor-like (DNA-binding domain)"/>
    <property type="match status" value="1"/>
</dbReference>
<keyword evidence="10 11" id="KW-0539">Nucleus</keyword>